<evidence type="ECO:0000313" key="7">
    <source>
        <dbReference type="Proteomes" id="UP000283895"/>
    </source>
</evidence>
<evidence type="ECO:0000313" key="6">
    <source>
        <dbReference type="EMBL" id="ROV98063.1"/>
    </source>
</evidence>
<feature type="compositionally biased region" description="Basic and acidic residues" evidence="5">
    <location>
        <begin position="703"/>
        <end position="718"/>
    </location>
</feature>
<feature type="region of interest" description="Disordered" evidence="5">
    <location>
        <begin position="651"/>
        <end position="696"/>
    </location>
</feature>
<dbReference type="EC" id="2.1.1.37" evidence="1"/>
<dbReference type="GO" id="GO:0003886">
    <property type="term" value="F:DNA (cytosine-5-)-methyltransferase activity"/>
    <property type="evidence" value="ECO:0007669"/>
    <property type="project" value="UniProtKB-EC"/>
</dbReference>
<dbReference type="GO" id="GO:0032259">
    <property type="term" value="P:methylation"/>
    <property type="evidence" value="ECO:0007669"/>
    <property type="project" value="UniProtKB-KW"/>
</dbReference>
<feature type="compositionally biased region" description="Polar residues" evidence="5">
    <location>
        <begin position="74"/>
        <end position="88"/>
    </location>
</feature>
<keyword evidence="2" id="KW-0489">Methyltransferase</keyword>
<name>A0A423W408_9PEZI</name>
<dbReference type="PANTHER" id="PTHR10629:SF52">
    <property type="entry name" value="DNA (CYTOSINE-5)-METHYLTRANSFERASE 1"/>
    <property type="match status" value="1"/>
</dbReference>
<dbReference type="GO" id="GO:0005634">
    <property type="term" value="C:nucleus"/>
    <property type="evidence" value="ECO:0007669"/>
    <property type="project" value="TreeGrafter"/>
</dbReference>
<gene>
    <name evidence="6" type="ORF">VMCG_07030</name>
</gene>
<proteinExistence type="predicted"/>
<feature type="region of interest" description="Disordered" evidence="5">
    <location>
        <begin position="544"/>
        <end position="580"/>
    </location>
</feature>
<dbReference type="AlphaFoldDB" id="A0A423W408"/>
<feature type="region of interest" description="Disordered" evidence="5">
    <location>
        <begin position="66"/>
        <end position="98"/>
    </location>
</feature>
<dbReference type="STRING" id="356882.A0A423W408"/>
<feature type="region of interest" description="Disordered" evidence="5">
    <location>
        <begin position="1"/>
        <end position="32"/>
    </location>
</feature>
<dbReference type="InterPro" id="IPR029063">
    <property type="entry name" value="SAM-dependent_MTases_sf"/>
</dbReference>
<dbReference type="OrthoDB" id="414133at2759"/>
<sequence length="813" mass="92018">MPPLHGSPGRPIALLDDDDEENAPQQLSDLRNNVRRAMERARIAHPIYDIDEDDPDEYSYENEFQEDEFDISRVQEQNQRPRSQARPQRNSRLHSTHRSVSTVAAYGFQLKTSHFLELHEPLGICLMWSGQDDNTRSPVGAQFVEIKSIWVSKHNDQDIIIRGLPYARTRQLHGRLENKRNEVCQIIEIDEDDKRPDEDQALVEIRPEQIKKTRALIKTNKLFPRDGKPRFDAAYNTPQKIEEFAPLTCRWKMRTEYRDAAKRKAGRSFGGSLTRLAEDEIEKRRDKIPDKELRESWRGPNRSTPGHSTYTFGDMFCGAGGVSRGAAMAGLDLKVAVDQCHVACKSYRRNFSNVQLHEQDITSFINDESRHAQYFNTLINAFTVHGYSIQWRLVSFPEYSSPSKRNRLVIFGACPGEKLPPWLPPPHGARTHGKKPLVTERQAIDRLRPNTDLHDIRHARPANKPPRDGNAPLPETIVCGGTNTHQHYSGTRWYTLRELACLQGFPVVHRFEGTTTEIRKQIGNAFPPCVAKVFLEPLIRHLERTDGVQPAPRPGPSSSRRRMNREVQRDVRPQLDRYNGDFDEDEALEFALQQSKDAMNIAGRPAAPPAPRRRLQPIVVDLRDSSDEDDGGQDSPVSRHFAPLVERMSIASPRDSPHPRNSPVAQASQNFEDSGSRSRSATLDFSPSPSRKRSLEDMHDGIADETMQKESPEKRERLVGSVEENDGYVVANTIPSRLPRYGGPHESINADRDEYVVLGEPSASAAAAPRRADNPNSYSDELVLGVRSSYKEAAGKKQRSSVASGDDDDGWTF</sequence>
<feature type="region of interest" description="Disordered" evidence="5">
    <location>
        <begin position="791"/>
        <end position="813"/>
    </location>
</feature>
<dbReference type="Gene3D" id="3.90.120.10">
    <property type="entry name" value="DNA Methylase, subunit A, domain 2"/>
    <property type="match status" value="1"/>
</dbReference>
<keyword evidence="3" id="KW-0808">Transferase</keyword>
<keyword evidence="7" id="KW-1185">Reference proteome</keyword>
<dbReference type="Pfam" id="PF00145">
    <property type="entry name" value="DNA_methylase"/>
    <property type="match status" value="2"/>
</dbReference>
<evidence type="ECO:0000256" key="4">
    <source>
        <dbReference type="ARBA" id="ARBA00022691"/>
    </source>
</evidence>
<accession>A0A423W408</accession>
<dbReference type="Proteomes" id="UP000283895">
    <property type="component" value="Unassembled WGS sequence"/>
</dbReference>
<dbReference type="GO" id="GO:0044027">
    <property type="term" value="P:negative regulation of gene expression via chromosomal CpG island methylation"/>
    <property type="evidence" value="ECO:0007669"/>
    <property type="project" value="TreeGrafter"/>
</dbReference>
<evidence type="ECO:0000256" key="1">
    <source>
        <dbReference type="ARBA" id="ARBA00011975"/>
    </source>
</evidence>
<protein>
    <recommendedName>
        <fullName evidence="1">DNA (cytosine-5-)-methyltransferase</fullName>
        <ecNumber evidence="1">2.1.1.37</ecNumber>
    </recommendedName>
</protein>
<dbReference type="InterPro" id="IPR050390">
    <property type="entry name" value="C5-Methyltransferase"/>
</dbReference>
<keyword evidence="4" id="KW-0949">S-adenosyl-L-methionine</keyword>
<evidence type="ECO:0000256" key="2">
    <source>
        <dbReference type="ARBA" id="ARBA00022603"/>
    </source>
</evidence>
<dbReference type="GO" id="GO:0003677">
    <property type="term" value="F:DNA binding"/>
    <property type="evidence" value="ECO:0007669"/>
    <property type="project" value="TreeGrafter"/>
</dbReference>
<comment type="caution">
    <text evidence="6">The sequence shown here is derived from an EMBL/GenBank/DDBJ whole genome shotgun (WGS) entry which is preliminary data.</text>
</comment>
<feature type="compositionally biased region" description="Basic and acidic residues" evidence="5">
    <location>
        <begin position="564"/>
        <end position="580"/>
    </location>
</feature>
<dbReference type="EMBL" id="LKEA01000027">
    <property type="protein sequence ID" value="ROV98063.1"/>
    <property type="molecule type" value="Genomic_DNA"/>
</dbReference>
<dbReference type="InterPro" id="IPR001525">
    <property type="entry name" value="C5_MeTfrase"/>
</dbReference>
<dbReference type="SUPFAM" id="SSF53335">
    <property type="entry name" value="S-adenosyl-L-methionine-dependent methyltransferases"/>
    <property type="match status" value="1"/>
</dbReference>
<evidence type="ECO:0000256" key="5">
    <source>
        <dbReference type="SAM" id="MobiDB-lite"/>
    </source>
</evidence>
<feature type="compositionally biased region" description="Polar residues" evidence="5">
    <location>
        <begin position="663"/>
        <end position="689"/>
    </location>
</feature>
<reference evidence="6 7" key="1">
    <citation type="submission" date="2015-09" db="EMBL/GenBank/DDBJ databases">
        <title>Host preference determinants of Valsa canker pathogens revealed by comparative genomics.</title>
        <authorList>
            <person name="Yin Z."/>
            <person name="Huang L."/>
        </authorList>
    </citation>
    <scope>NUCLEOTIDE SEQUENCE [LARGE SCALE GENOMIC DNA]</scope>
    <source>
        <strain evidence="6 7">03-1</strain>
    </source>
</reference>
<dbReference type="PANTHER" id="PTHR10629">
    <property type="entry name" value="CYTOSINE-SPECIFIC METHYLTRANSFERASE"/>
    <property type="match status" value="1"/>
</dbReference>
<organism evidence="6 7">
    <name type="scientific">Cytospora schulzeri</name>
    <dbReference type="NCBI Taxonomy" id="448051"/>
    <lineage>
        <taxon>Eukaryota</taxon>
        <taxon>Fungi</taxon>
        <taxon>Dikarya</taxon>
        <taxon>Ascomycota</taxon>
        <taxon>Pezizomycotina</taxon>
        <taxon>Sordariomycetes</taxon>
        <taxon>Sordariomycetidae</taxon>
        <taxon>Diaporthales</taxon>
        <taxon>Cytosporaceae</taxon>
        <taxon>Cytospora</taxon>
    </lineage>
</organism>
<feature type="region of interest" description="Disordered" evidence="5">
    <location>
        <begin position="703"/>
        <end position="722"/>
    </location>
</feature>
<dbReference type="Gene3D" id="3.40.50.150">
    <property type="entry name" value="Vaccinia Virus protein VP39"/>
    <property type="match status" value="2"/>
</dbReference>
<evidence type="ECO:0000256" key="3">
    <source>
        <dbReference type="ARBA" id="ARBA00022679"/>
    </source>
</evidence>